<dbReference type="PROSITE" id="PS50885">
    <property type="entry name" value="HAMP"/>
    <property type="match status" value="1"/>
</dbReference>
<evidence type="ECO:0000313" key="7">
    <source>
        <dbReference type="EMBL" id="EAU43951.1"/>
    </source>
</evidence>
<dbReference type="InterPro" id="IPR000160">
    <property type="entry name" value="GGDEF_dom"/>
</dbReference>
<dbReference type="Pfam" id="PF00990">
    <property type="entry name" value="GGDEF"/>
    <property type="match status" value="1"/>
</dbReference>
<keyword evidence="4" id="KW-0472">Membrane</keyword>
<dbReference type="Gene3D" id="1.10.8.500">
    <property type="entry name" value="HAMP domain in histidine kinase"/>
    <property type="match status" value="1"/>
</dbReference>
<dbReference type="InterPro" id="IPR003660">
    <property type="entry name" value="HAMP_dom"/>
</dbReference>
<dbReference type="InterPro" id="IPR043128">
    <property type="entry name" value="Rev_trsase/Diguanyl_cyclase"/>
</dbReference>
<evidence type="ECO:0000256" key="2">
    <source>
        <dbReference type="ARBA" id="ARBA00034247"/>
    </source>
</evidence>
<dbReference type="FunFam" id="3.30.70.270:FF:000001">
    <property type="entry name" value="Diguanylate cyclase domain protein"/>
    <property type="match status" value="1"/>
</dbReference>
<dbReference type="InterPro" id="IPR050469">
    <property type="entry name" value="Diguanylate_Cyclase"/>
</dbReference>
<dbReference type="PANTHER" id="PTHR45138:SF9">
    <property type="entry name" value="DIGUANYLATE CYCLASE DGCM-RELATED"/>
    <property type="match status" value="1"/>
</dbReference>
<protein>
    <recommendedName>
        <fullName evidence="1">diguanylate cyclase</fullName>
        <ecNumber evidence="1">2.7.7.65</ecNumber>
    </recommendedName>
</protein>
<evidence type="ECO:0000313" key="8">
    <source>
        <dbReference type="Proteomes" id="UP000006230"/>
    </source>
</evidence>
<dbReference type="SUPFAM" id="SSF55073">
    <property type="entry name" value="Nucleotide cyclase"/>
    <property type="match status" value="1"/>
</dbReference>
<dbReference type="GO" id="GO:0016020">
    <property type="term" value="C:membrane"/>
    <property type="evidence" value="ECO:0007669"/>
    <property type="project" value="InterPro"/>
</dbReference>
<dbReference type="AlphaFoldDB" id="Q0FID4"/>
<evidence type="ECO:0000256" key="3">
    <source>
        <dbReference type="SAM" id="MobiDB-lite"/>
    </source>
</evidence>
<dbReference type="EMBL" id="AATQ01000060">
    <property type="protein sequence ID" value="EAU43951.1"/>
    <property type="molecule type" value="Genomic_DNA"/>
</dbReference>
<dbReference type="OrthoDB" id="9812260at2"/>
<gene>
    <name evidence="7" type="ORF">R2601_09390</name>
</gene>
<dbReference type="CDD" id="cd01949">
    <property type="entry name" value="GGDEF"/>
    <property type="match status" value="1"/>
</dbReference>
<dbReference type="Proteomes" id="UP000006230">
    <property type="component" value="Unassembled WGS sequence"/>
</dbReference>
<keyword evidence="4" id="KW-0812">Transmembrane</keyword>
<comment type="caution">
    <text evidence="7">The sequence shown here is derived from an EMBL/GenBank/DDBJ whole genome shotgun (WGS) entry which is preliminary data.</text>
</comment>
<sequence>MLFYALLDRAFPNSFPIKVFAVAFVGTHVPLIAVVIYALIQTGGIAAHLDVLALLLAATLTGCGGTLAGLWALLAPVRRMNGAIESLERGDSIPALPDRHRDEIGALMRLTNLMADSMLRRQQQAQTAAQTDPLTGLPNRRGFDARVPQQAPGAILFLDLDRFKRVNDTYGHAIGDDVLRQAATVISAALRREDVVARFGGEEFVIWLPGATRDTAWSTGERLRLAIAGSVRVAEQPVTASIGLALCAAEDRRETVIARADAALYAAKHRGRNRVVERCEEAGGETFAFAPGRSLRAV</sequence>
<dbReference type="SMART" id="SM00267">
    <property type="entry name" value="GGDEF"/>
    <property type="match status" value="1"/>
</dbReference>
<accession>Q0FID4</accession>
<feature type="region of interest" description="Disordered" evidence="3">
    <location>
        <begin position="122"/>
        <end position="142"/>
    </location>
</feature>
<dbReference type="STRING" id="314265.R2601_09390"/>
<comment type="catalytic activity">
    <reaction evidence="2">
        <text>2 GTP = 3',3'-c-di-GMP + 2 diphosphate</text>
        <dbReference type="Rhea" id="RHEA:24898"/>
        <dbReference type="ChEBI" id="CHEBI:33019"/>
        <dbReference type="ChEBI" id="CHEBI:37565"/>
        <dbReference type="ChEBI" id="CHEBI:58805"/>
        <dbReference type="EC" id="2.7.7.65"/>
    </reaction>
</comment>
<dbReference type="RefSeq" id="WP_007792606.1">
    <property type="nucleotide sequence ID" value="NZ_DS022276.1"/>
</dbReference>
<dbReference type="SMART" id="SM00304">
    <property type="entry name" value="HAMP"/>
    <property type="match status" value="1"/>
</dbReference>
<dbReference type="SUPFAM" id="SSF158472">
    <property type="entry name" value="HAMP domain-like"/>
    <property type="match status" value="1"/>
</dbReference>
<dbReference type="CDD" id="cd06225">
    <property type="entry name" value="HAMP"/>
    <property type="match status" value="1"/>
</dbReference>
<evidence type="ECO:0000256" key="4">
    <source>
        <dbReference type="SAM" id="Phobius"/>
    </source>
</evidence>
<dbReference type="PROSITE" id="PS50887">
    <property type="entry name" value="GGDEF"/>
    <property type="match status" value="1"/>
</dbReference>
<reference evidence="7 8" key="1">
    <citation type="journal article" date="2010" name="J. Bacteriol.">
        <title>Genome sequences of Pelagibaca bermudensis HTCC2601T and Maritimibacter alkaliphilus HTCC2654T, the type strains of two marine Roseobacter genera.</title>
        <authorList>
            <person name="Thrash J.C."/>
            <person name="Cho J.C."/>
            <person name="Ferriera S."/>
            <person name="Johnson J."/>
            <person name="Vergin K.L."/>
            <person name="Giovannoni S.J."/>
        </authorList>
    </citation>
    <scope>NUCLEOTIDE SEQUENCE [LARGE SCALE GENOMIC DNA]</scope>
    <source>
        <strain evidence="8">DSM 26914 / JCM 13377 / KCTC 12554 / HTCC2601</strain>
    </source>
</reference>
<keyword evidence="8" id="KW-1185">Reference proteome</keyword>
<dbReference type="InterPro" id="IPR029787">
    <property type="entry name" value="Nucleotide_cyclase"/>
</dbReference>
<evidence type="ECO:0000259" key="5">
    <source>
        <dbReference type="PROSITE" id="PS50885"/>
    </source>
</evidence>
<name>Q0FID4_SALBH</name>
<dbReference type="eggNOG" id="COG3706">
    <property type="taxonomic scope" value="Bacteria"/>
</dbReference>
<feature type="domain" description="HAMP" evidence="5">
    <location>
        <begin position="71"/>
        <end position="123"/>
    </location>
</feature>
<evidence type="ECO:0000256" key="1">
    <source>
        <dbReference type="ARBA" id="ARBA00012528"/>
    </source>
</evidence>
<dbReference type="Gene3D" id="3.30.70.270">
    <property type="match status" value="1"/>
</dbReference>
<dbReference type="GO" id="GO:0052621">
    <property type="term" value="F:diguanylate cyclase activity"/>
    <property type="evidence" value="ECO:0007669"/>
    <property type="project" value="UniProtKB-EC"/>
</dbReference>
<dbReference type="GO" id="GO:0007165">
    <property type="term" value="P:signal transduction"/>
    <property type="evidence" value="ECO:0007669"/>
    <property type="project" value="InterPro"/>
</dbReference>
<feature type="domain" description="GGDEF" evidence="6">
    <location>
        <begin position="151"/>
        <end position="280"/>
    </location>
</feature>
<keyword evidence="4" id="KW-1133">Transmembrane helix</keyword>
<proteinExistence type="predicted"/>
<dbReference type="HOGENOM" id="CLU_000445_11_11_5"/>
<evidence type="ECO:0000259" key="6">
    <source>
        <dbReference type="PROSITE" id="PS50887"/>
    </source>
</evidence>
<dbReference type="PANTHER" id="PTHR45138">
    <property type="entry name" value="REGULATORY COMPONENTS OF SENSORY TRANSDUCTION SYSTEM"/>
    <property type="match status" value="1"/>
</dbReference>
<feature type="transmembrane region" description="Helical" evidence="4">
    <location>
        <begin position="52"/>
        <end position="74"/>
    </location>
</feature>
<feature type="compositionally biased region" description="Low complexity" evidence="3">
    <location>
        <begin position="122"/>
        <end position="131"/>
    </location>
</feature>
<dbReference type="NCBIfam" id="TIGR00254">
    <property type="entry name" value="GGDEF"/>
    <property type="match status" value="1"/>
</dbReference>
<dbReference type="EC" id="2.7.7.65" evidence="1"/>
<feature type="transmembrane region" description="Helical" evidence="4">
    <location>
        <begin position="20"/>
        <end position="40"/>
    </location>
</feature>
<organism evidence="7 8">
    <name type="scientific">Salipiger bermudensis (strain DSM 26914 / JCM 13377 / KCTC 12554 / HTCC2601)</name>
    <name type="common">Pelagibaca bermudensis</name>
    <dbReference type="NCBI Taxonomy" id="314265"/>
    <lineage>
        <taxon>Bacteria</taxon>
        <taxon>Pseudomonadati</taxon>
        <taxon>Pseudomonadota</taxon>
        <taxon>Alphaproteobacteria</taxon>
        <taxon>Rhodobacterales</taxon>
        <taxon>Roseobacteraceae</taxon>
        <taxon>Salipiger</taxon>
    </lineage>
</organism>